<proteinExistence type="predicted"/>
<dbReference type="AlphaFoldDB" id="A0A9N9K2M5"/>
<keyword evidence="1" id="KW-0812">Transmembrane</keyword>
<name>A0A9N9K2M5_9GLOM</name>
<comment type="caution">
    <text evidence="2">The sequence shown here is derived from an EMBL/GenBank/DDBJ whole genome shotgun (WGS) entry which is preliminary data.</text>
</comment>
<keyword evidence="1" id="KW-1133">Transmembrane helix</keyword>
<evidence type="ECO:0000256" key="1">
    <source>
        <dbReference type="SAM" id="Phobius"/>
    </source>
</evidence>
<evidence type="ECO:0000313" key="2">
    <source>
        <dbReference type="EMBL" id="CAG8807399.1"/>
    </source>
</evidence>
<gene>
    <name evidence="2" type="ORF">RFULGI_LOCUS18387</name>
</gene>
<dbReference type="EMBL" id="CAJVPZ010080011">
    <property type="protein sequence ID" value="CAG8807399.1"/>
    <property type="molecule type" value="Genomic_DNA"/>
</dbReference>
<feature type="transmembrane region" description="Helical" evidence="1">
    <location>
        <begin position="12"/>
        <end position="34"/>
    </location>
</feature>
<keyword evidence="1" id="KW-0472">Membrane</keyword>
<evidence type="ECO:0000313" key="3">
    <source>
        <dbReference type="Proteomes" id="UP000789396"/>
    </source>
</evidence>
<accession>A0A9N9K2M5</accession>
<dbReference type="Proteomes" id="UP000789396">
    <property type="component" value="Unassembled WGS sequence"/>
</dbReference>
<protein>
    <submittedName>
        <fullName evidence="2">14224_t:CDS:1</fullName>
    </submittedName>
</protein>
<feature type="non-terminal residue" evidence="2">
    <location>
        <position position="1"/>
    </location>
</feature>
<dbReference type="OrthoDB" id="2328978at2759"/>
<sequence length="99" mass="11237">SSGVTIWSCWPLDFVSIDIPIVVTLTLMTILGYGNSMDVSLLQHNPALVILATFYLVWRIISGFWYLSISLSVRARENNTYNQLTEEISSQSFLDSFKK</sequence>
<keyword evidence="3" id="KW-1185">Reference proteome</keyword>
<organism evidence="2 3">
    <name type="scientific">Racocetra fulgida</name>
    <dbReference type="NCBI Taxonomy" id="60492"/>
    <lineage>
        <taxon>Eukaryota</taxon>
        <taxon>Fungi</taxon>
        <taxon>Fungi incertae sedis</taxon>
        <taxon>Mucoromycota</taxon>
        <taxon>Glomeromycotina</taxon>
        <taxon>Glomeromycetes</taxon>
        <taxon>Diversisporales</taxon>
        <taxon>Gigasporaceae</taxon>
        <taxon>Racocetra</taxon>
    </lineage>
</organism>
<reference evidence="2" key="1">
    <citation type="submission" date="2021-06" db="EMBL/GenBank/DDBJ databases">
        <authorList>
            <person name="Kallberg Y."/>
            <person name="Tangrot J."/>
            <person name="Rosling A."/>
        </authorList>
    </citation>
    <scope>NUCLEOTIDE SEQUENCE</scope>
    <source>
        <strain evidence="2">IN212</strain>
    </source>
</reference>
<feature type="transmembrane region" description="Helical" evidence="1">
    <location>
        <begin position="46"/>
        <end position="67"/>
    </location>
</feature>
<feature type="non-terminal residue" evidence="2">
    <location>
        <position position="99"/>
    </location>
</feature>